<dbReference type="Pfam" id="PF05427">
    <property type="entry name" value="FIBP"/>
    <property type="match status" value="1"/>
</dbReference>
<gene>
    <name evidence="2 3 4" type="primary">LOC100201284</name>
</gene>
<evidence type="ECO:0000313" key="3">
    <source>
        <dbReference type="RefSeq" id="XP_065661563.1"/>
    </source>
</evidence>
<sequence length="363" mass="42582">MDEFSVCFTSPLCVDMLLFTEWLSGADDIDAAKVLSSSLQPCLGSISTAVLLQEVKEQYVLFSYLQQYLFSPQLLKAPNFAALSPETKDKLVSSYYEFDKPVIREILGKKMNSKLRKDMDEVSEKTQVSLKSCQRQFDNIKNILKTFDDVEGNIKGVLTTLFHFSDTLVKKYIPLIYVFIFRFETSKKRLQYLSYDDIIICTEYIIEQWTTDSSLSGDKLFDADDIDRSFFEDLRELRNLVLEKDFMDQHKSYLFARLERKLTFSHFAKGIDAVFRLVYRNLFTLGANLFQTKDFRNFFNDFVEKVTDPVKQANWTLKELDVFLTELLHSWGDIKDQSSMRRFDAVYLRYLEVARKCILQIYH</sequence>
<keyword evidence="1" id="KW-1185">Reference proteome</keyword>
<dbReference type="RefSeq" id="XP_065661563.1">
    <property type="nucleotide sequence ID" value="XM_065805491.1"/>
</dbReference>
<protein>
    <submittedName>
        <fullName evidence="2 3">Acidic fibroblast growth factor intracellular-binding protein isoform X3</fullName>
    </submittedName>
</protein>
<dbReference type="RefSeq" id="XP_065661562.1">
    <property type="nucleotide sequence ID" value="XM_065805490.1"/>
</dbReference>
<dbReference type="PANTHER" id="PTHR13223:SF2">
    <property type="entry name" value="ACIDIC FIBROBLAST GROWTH FACTOR INTRACELLULAR-BINDING PROTEIN"/>
    <property type="match status" value="1"/>
</dbReference>
<accession>A0ABM4CIJ4</accession>
<evidence type="ECO:0000313" key="4">
    <source>
        <dbReference type="RefSeq" id="XP_065661565.1"/>
    </source>
</evidence>
<reference evidence="2 3" key="1">
    <citation type="submission" date="2025-05" db="UniProtKB">
        <authorList>
            <consortium name="RefSeq"/>
        </authorList>
    </citation>
    <scope>IDENTIFICATION</scope>
</reference>
<dbReference type="RefSeq" id="XP_065661565.1">
    <property type="nucleotide sequence ID" value="XM_065805493.1"/>
</dbReference>
<proteinExistence type="predicted"/>
<name>A0ABM4CIJ4_HYDVU</name>
<dbReference type="Proteomes" id="UP001652625">
    <property type="component" value="Chromosome 09"/>
</dbReference>
<dbReference type="InterPro" id="IPR008614">
    <property type="entry name" value="FIBP"/>
</dbReference>
<dbReference type="PANTHER" id="PTHR13223">
    <property type="entry name" value="ACIDIC FIBROBLAST GROWTH FACTOR INTRACELLULAR BINDING PROTEIN"/>
    <property type="match status" value="1"/>
</dbReference>
<evidence type="ECO:0000313" key="2">
    <source>
        <dbReference type="RefSeq" id="XP_065661562.1"/>
    </source>
</evidence>
<evidence type="ECO:0000313" key="1">
    <source>
        <dbReference type="Proteomes" id="UP001652625"/>
    </source>
</evidence>
<organism evidence="1 2">
    <name type="scientific">Hydra vulgaris</name>
    <name type="common">Hydra</name>
    <name type="synonym">Hydra attenuata</name>
    <dbReference type="NCBI Taxonomy" id="6087"/>
    <lineage>
        <taxon>Eukaryota</taxon>
        <taxon>Metazoa</taxon>
        <taxon>Cnidaria</taxon>
        <taxon>Hydrozoa</taxon>
        <taxon>Hydroidolina</taxon>
        <taxon>Anthoathecata</taxon>
        <taxon>Aplanulata</taxon>
        <taxon>Hydridae</taxon>
        <taxon>Hydra</taxon>
    </lineage>
</organism>
<dbReference type="GeneID" id="100201284"/>